<feature type="chain" id="PRO_5047070717" evidence="2">
    <location>
        <begin position="27"/>
        <end position="671"/>
    </location>
</feature>
<dbReference type="PANTHER" id="PTHR42776">
    <property type="entry name" value="SERINE PEPTIDASE S9 FAMILY MEMBER"/>
    <property type="match status" value="1"/>
</dbReference>
<evidence type="ECO:0000256" key="1">
    <source>
        <dbReference type="ARBA" id="ARBA00022801"/>
    </source>
</evidence>
<sequence>MGWLHWARSCAVVVMMALTGIAPAGAADKPLLPAETFFRHPAVLEVKLSPSGRYVGITRVHDNRRAALLVVDLQGSEPAKVVAFFAKQDVVWFDWVNDERLLFRLGKIEPARHTTHLPGLYAVEVASGKTTELICSEIQTCLQQSDSLRYDHGLLAVPRQQPGVRADEVVVGQLDFQLRRIEPKWLNVQSGLVRKMDMPKPPERVMQWLFDSKGQPRVAMSLYDDEGRGVLHWLAPGAEQWRQLASFKLVDPPFTVMGVSDDGQLYVTEPRGPAREAVLTTFDFATGKPAERPIVQAPGFDFSGWLLHGDPGQGVLGVSLQADSQVTVWTDPAMKKFQEETDARLPGRVNSISCRRCGAPDMVALVHSYNDRDPGRYLLHRADSKRWENVSVVMPGIKAQQMASVDFQRIKARDGSDLPVWLTLPQGVEPGKPAPVVVLAHGGPWVRNGYWRWEPMAQFLASRGYLVIEPEFRGSQGYGAEHFKAGLKQWGLTMQDDLADALLWARKAGLATDRACVMGASYGGYATAMGLIRHPELFRCGVSWVGVADLMLHLEGGFFVVDDLHGFARQHAYPDLIGDPKKEAARLIEVSPVHQAARIKAPLLLAYGAEDLRVPKDHGRRLRDAMTKAGNPPEYVEYENEGHGWQQMSTRLDFAKRVENFLGKHLQPAAP</sequence>
<protein>
    <submittedName>
        <fullName evidence="4">Alpha/beta hydrolase family protein</fullName>
        <ecNumber evidence="4">3.4.-.-</ecNumber>
    </submittedName>
</protein>
<dbReference type="InterPro" id="IPR001375">
    <property type="entry name" value="Peptidase_S9_cat"/>
</dbReference>
<feature type="signal peptide" evidence="2">
    <location>
        <begin position="1"/>
        <end position="26"/>
    </location>
</feature>
<comment type="caution">
    <text evidence="4">The sequence shown here is derived from an EMBL/GenBank/DDBJ whole genome shotgun (WGS) entry which is preliminary data.</text>
</comment>
<dbReference type="EC" id="3.4.-.-" evidence="4"/>
<proteinExistence type="predicted"/>
<name>A0ABW7F4U0_9BURK</name>
<dbReference type="GO" id="GO:0016787">
    <property type="term" value="F:hydrolase activity"/>
    <property type="evidence" value="ECO:0007669"/>
    <property type="project" value="UniProtKB-KW"/>
</dbReference>
<reference evidence="4 5" key="1">
    <citation type="submission" date="2024-08" db="EMBL/GenBank/DDBJ databases">
        <authorList>
            <person name="Lu H."/>
        </authorList>
    </citation>
    <scope>NUCLEOTIDE SEQUENCE [LARGE SCALE GENOMIC DNA]</scope>
    <source>
        <strain evidence="4 5">LYH14W</strain>
    </source>
</reference>
<keyword evidence="2" id="KW-0732">Signal</keyword>
<feature type="domain" description="Peptidase S9 prolyl oligopeptidase catalytic" evidence="3">
    <location>
        <begin position="456"/>
        <end position="667"/>
    </location>
</feature>
<accession>A0ABW7F4U0</accession>
<keyword evidence="5" id="KW-1185">Reference proteome</keyword>
<dbReference type="Gene3D" id="3.40.50.1820">
    <property type="entry name" value="alpha/beta hydrolase"/>
    <property type="match status" value="1"/>
</dbReference>
<dbReference type="EMBL" id="JBIGHV010000006">
    <property type="protein sequence ID" value="MFG6431646.1"/>
    <property type="molecule type" value="Genomic_DNA"/>
</dbReference>
<evidence type="ECO:0000313" key="4">
    <source>
        <dbReference type="EMBL" id="MFG6431646.1"/>
    </source>
</evidence>
<dbReference type="Pfam" id="PF00326">
    <property type="entry name" value="Peptidase_S9"/>
    <property type="match status" value="1"/>
</dbReference>
<evidence type="ECO:0000259" key="3">
    <source>
        <dbReference type="Pfam" id="PF00326"/>
    </source>
</evidence>
<dbReference type="Proteomes" id="UP001606210">
    <property type="component" value="Unassembled WGS sequence"/>
</dbReference>
<evidence type="ECO:0000313" key="5">
    <source>
        <dbReference type="Proteomes" id="UP001606210"/>
    </source>
</evidence>
<dbReference type="RefSeq" id="WP_394480865.1">
    <property type="nucleotide sequence ID" value="NZ_JBIGHV010000006.1"/>
</dbReference>
<dbReference type="InterPro" id="IPR029058">
    <property type="entry name" value="AB_hydrolase_fold"/>
</dbReference>
<keyword evidence="1 4" id="KW-0378">Hydrolase</keyword>
<dbReference type="PANTHER" id="PTHR42776:SF27">
    <property type="entry name" value="DIPEPTIDYL PEPTIDASE FAMILY MEMBER 6"/>
    <property type="match status" value="1"/>
</dbReference>
<gene>
    <name evidence="4" type="ORF">ACG00Y_17125</name>
</gene>
<dbReference type="SUPFAM" id="SSF82171">
    <property type="entry name" value="DPP6 N-terminal domain-like"/>
    <property type="match status" value="1"/>
</dbReference>
<dbReference type="SUPFAM" id="SSF53474">
    <property type="entry name" value="alpha/beta-Hydrolases"/>
    <property type="match status" value="1"/>
</dbReference>
<organism evidence="4 5">
    <name type="scientific">Pelomonas parva</name>
    <dbReference type="NCBI Taxonomy" id="3299032"/>
    <lineage>
        <taxon>Bacteria</taxon>
        <taxon>Pseudomonadati</taxon>
        <taxon>Pseudomonadota</taxon>
        <taxon>Betaproteobacteria</taxon>
        <taxon>Burkholderiales</taxon>
        <taxon>Sphaerotilaceae</taxon>
        <taxon>Roseateles</taxon>
    </lineage>
</organism>
<evidence type="ECO:0000256" key="2">
    <source>
        <dbReference type="SAM" id="SignalP"/>
    </source>
</evidence>